<dbReference type="SUPFAM" id="SSF54909">
    <property type="entry name" value="Dimeric alpha+beta barrel"/>
    <property type="match status" value="1"/>
</dbReference>
<comment type="caution">
    <text evidence="2">The sequence shown here is derived from an EMBL/GenBank/DDBJ whole genome shotgun (WGS) entry which is preliminary data.</text>
</comment>
<name>A0A927EA46_9HYPH</name>
<evidence type="ECO:0000313" key="3">
    <source>
        <dbReference type="Proteomes" id="UP000619295"/>
    </source>
</evidence>
<evidence type="ECO:0000313" key="2">
    <source>
        <dbReference type="EMBL" id="MBD3847536.1"/>
    </source>
</evidence>
<dbReference type="InterPro" id="IPR011008">
    <property type="entry name" value="Dimeric_a/b-barrel"/>
</dbReference>
<reference evidence="2" key="1">
    <citation type="submission" date="2020-09" db="EMBL/GenBank/DDBJ databases">
        <title>Bosea spartocytisi sp. nov. a root nodule endophyte of Spartocytisus supranubius in the high mountain ecosystem fo the Teide National Park (Canary Islands, Spain).</title>
        <authorList>
            <person name="Pulido-Suarez L."/>
            <person name="Peix A."/>
            <person name="Igual J.M."/>
            <person name="Socas-Perez N."/>
            <person name="Velazquez E."/>
            <person name="Flores-Felix J.D."/>
            <person name="Leon-Barrios M."/>
        </authorList>
    </citation>
    <scope>NUCLEOTIDE SEQUENCE</scope>
    <source>
        <strain evidence="2">SSUT16</strain>
    </source>
</reference>
<accession>A0A927EA46</accession>
<protein>
    <submittedName>
        <fullName evidence="2">NIPSNAP family protein</fullName>
    </submittedName>
</protein>
<organism evidence="2 3">
    <name type="scientific">Bosea spartocytisi</name>
    <dbReference type="NCBI Taxonomy" id="2773451"/>
    <lineage>
        <taxon>Bacteria</taxon>
        <taxon>Pseudomonadati</taxon>
        <taxon>Pseudomonadota</taxon>
        <taxon>Alphaproteobacteria</taxon>
        <taxon>Hyphomicrobiales</taxon>
        <taxon>Boseaceae</taxon>
        <taxon>Bosea</taxon>
    </lineage>
</organism>
<proteinExistence type="predicted"/>
<dbReference type="Pfam" id="PF07978">
    <property type="entry name" value="NIPSNAP"/>
    <property type="match status" value="1"/>
</dbReference>
<dbReference type="AlphaFoldDB" id="A0A927EA46"/>
<sequence>MITCHLRYIVDPYQLPAFEAYGKLWIRLVEKFGGVHHGYFMPSEGTSNVALAMFSFPSLAAYEEYRERAATDPECQAAFAMNEKDRFIVSYERSFFRPVFEDDRGASRAPSERRTNAVTA</sequence>
<dbReference type="RefSeq" id="WP_133564782.1">
    <property type="nucleotide sequence ID" value="NZ_JACXWY010000011.1"/>
</dbReference>
<keyword evidence="3" id="KW-1185">Reference proteome</keyword>
<dbReference type="InterPro" id="IPR012577">
    <property type="entry name" value="NIPSNAP"/>
</dbReference>
<evidence type="ECO:0000259" key="1">
    <source>
        <dbReference type="Pfam" id="PF07978"/>
    </source>
</evidence>
<dbReference type="Proteomes" id="UP000619295">
    <property type="component" value="Unassembled WGS sequence"/>
</dbReference>
<feature type="domain" description="NIPSNAP" evidence="1">
    <location>
        <begin position="7"/>
        <end position="99"/>
    </location>
</feature>
<dbReference type="Gene3D" id="3.30.70.100">
    <property type="match status" value="1"/>
</dbReference>
<gene>
    <name evidence="2" type="ORF">IED13_17690</name>
</gene>
<dbReference type="EMBL" id="JACXWY010000011">
    <property type="protein sequence ID" value="MBD3847536.1"/>
    <property type="molecule type" value="Genomic_DNA"/>
</dbReference>